<keyword evidence="1" id="KW-0732">Signal</keyword>
<evidence type="ECO:0000256" key="1">
    <source>
        <dbReference type="SAM" id="SignalP"/>
    </source>
</evidence>
<organism evidence="2 3">
    <name type="scientific">Galendromus occidentalis</name>
    <name type="common">western predatory mite</name>
    <dbReference type="NCBI Taxonomy" id="34638"/>
    <lineage>
        <taxon>Eukaryota</taxon>
        <taxon>Metazoa</taxon>
        <taxon>Ecdysozoa</taxon>
        <taxon>Arthropoda</taxon>
        <taxon>Chelicerata</taxon>
        <taxon>Arachnida</taxon>
        <taxon>Acari</taxon>
        <taxon>Parasitiformes</taxon>
        <taxon>Mesostigmata</taxon>
        <taxon>Gamasina</taxon>
        <taxon>Phytoseioidea</taxon>
        <taxon>Phytoseiidae</taxon>
        <taxon>Typhlodrominae</taxon>
        <taxon>Galendromus</taxon>
    </lineage>
</organism>
<dbReference type="Proteomes" id="UP000694867">
    <property type="component" value="Unplaced"/>
</dbReference>
<dbReference type="AlphaFoldDB" id="A0AAJ6QP73"/>
<feature type="chain" id="PRO_5042513997" evidence="1">
    <location>
        <begin position="22"/>
        <end position="228"/>
    </location>
</feature>
<gene>
    <name evidence="3" type="primary">LOC100906002</name>
</gene>
<dbReference type="PANTHER" id="PTHR33964:SF1">
    <property type="entry name" value="RE45066P"/>
    <property type="match status" value="1"/>
</dbReference>
<protein>
    <submittedName>
        <fullName evidence="3">Uncharacterized protein LOC100906002</fullName>
    </submittedName>
</protein>
<dbReference type="GeneID" id="100906002"/>
<dbReference type="RefSeq" id="XP_003739513.1">
    <property type="nucleotide sequence ID" value="XM_003739465.1"/>
</dbReference>
<keyword evidence="2" id="KW-1185">Reference proteome</keyword>
<name>A0AAJ6QP73_9ACAR</name>
<dbReference type="KEGG" id="goe:100906002"/>
<reference evidence="3" key="1">
    <citation type="submission" date="2025-08" db="UniProtKB">
        <authorList>
            <consortium name="RefSeq"/>
        </authorList>
    </citation>
    <scope>IDENTIFICATION</scope>
</reference>
<evidence type="ECO:0000313" key="2">
    <source>
        <dbReference type="Proteomes" id="UP000694867"/>
    </source>
</evidence>
<accession>A0AAJ6QP73</accession>
<feature type="signal peptide" evidence="1">
    <location>
        <begin position="1"/>
        <end position="21"/>
    </location>
</feature>
<evidence type="ECO:0000313" key="3">
    <source>
        <dbReference type="RefSeq" id="XP_003739513.1"/>
    </source>
</evidence>
<sequence length="228" mass="24834">MNGFVLIVVAGLATLLPEARAFDCNVTRFDEVAARATFYGAGSTEAQSDQALIARCQAFDKDIAYLQEYTQNCIQGLANGMVKLVLEGASNDMATRCVESPTRANYLRLVPCLNKHGNEFHKCNMNLAAVLESASAKPKKIRVGLSCCYMGNFVDCVTRTAKKCGPDHQQIASDIINNYAADLLSTVCVKWKANSKACRELPRISPAPNPKYKSLITPLANVLLSLNH</sequence>
<dbReference type="PANTHER" id="PTHR33964">
    <property type="entry name" value="RE45066P-RELATED"/>
    <property type="match status" value="1"/>
</dbReference>
<proteinExistence type="predicted"/>